<feature type="transmembrane region" description="Helical" evidence="1">
    <location>
        <begin position="342"/>
        <end position="360"/>
    </location>
</feature>
<proteinExistence type="predicted"/>
<dbReference type="AlphaFoldDB" id="A0A9Y2ICQ8"/>
<feature type="transmembrane region" description="Helical" evidence="1">
    <location>
        <begin position="169"/>
        <end position="194"/>
    </location>
</feature>
<keyword evidence="1" id="KW-0812">Transmembrane</keyword>
<evidence type="ECO:0000256" key="1">
    <source>
        <dbReference type="SAM" id="Phobius"/>
    </source>
</evidence>
<sequence>MTTRRPAPPVGRAPGALGRWLAGGALVAAAAGLAYLLSAASGSLPHMLPGYDVWQEQAYARIPAFLRWCLGDTTEAQSFKADLGGLGLLAGSWIAHVAATRRRRWAGFPIAVGTGLWPWLTGSALLGLLLSNLAWGWTIPATGAWQPTFVAFVSIPPAVVLTYGPGWRVALTGAVLGAVLTTPIAIGLVQFVCYPLGLPTSIGNASGMWLSALLAFPLCRILPWFPRRPTPAPDPVDPPRQGPAWVIRRVLADFAEAPFHGNEISSAGLLVGTLLTYLLNPLTPVHGTALLPALLTTQVLTSTLGVLLYRRQWARHGWYPTFVPLVSVAPAVVLTYGPTVPAIVGGAVLGAILAPPLAAYTSRRLPDAVHPFVGNVVSMTVCTAAVVPALGLLPGFVH</sequence>
<reference evidence="2 3" key="1">
    <citation type="submission" date="2023-06" db="EMBL/GenBank/DDBJ databases">
        <authorList>
            <person name="Oyuntsetseg B."/>
            <person name="Kim S.B."/>
        </authorList>
    </citation>
    <scope>NUCLEOTIDE SEQUENCE [LARGE SCALE GENOMIC DNA]</scope>
    <source>
        <strain evidence="2 3">2-15</strain>
    </source>
</reference>
<dbReference type="RefSeq" id="WP_285967608.1">
    <property type="nucleotide sequence ID" value="NZ_CP127294.1"/>
</dbReference>
<dbReference type="Proteomes" id="UP001236014">
    <property type="component" value="Chromosome"/>
</dbReference>
<dbReference type="EMBL" id="CP127294">
    <property type="protein sequence ID" value="WIX76861.1"/>
    <property type="molecule type" value="Genomic_DNA"/>
</dbReference>
<evidence type="ECO:0000313" key="3">
    <source>
        <dbReference type="Proteomes" id="UP001236014"/>
    </source>
</evidence>
<keyword evidence="3" id="KW-1185">Reference proteome</keyword>
<feature type="transmembrane region" description="Helical" evidence="1">
    <location>
        <begin position="144"/>
        <end position="163"/>
    </location>
</feature>
<gene>
    <name evidence="2" type="ORF">QRX50_36350</name>
</gene>
<dbReference type="KEGG" id="acab:QRX50_36350"/>
<feature type="transmembrane region" description="Helical" evidence="1">
    <location>
        <begin position="116"/>
        <end position="137"/>
    </location>
</feature>
<feature type="transmembrane region" description="Helical" evidence="1">
    <location>
        <begin position="20"/>
        <end position="40"/>
    </location>
</feature>
<feature type="transmembrane region" description="Helical" evidence="1">
    <location>
        <begin position="289"/>
        <end position="309"/>
    </location>
</feature>
<name>A0A9Y2ICQ8_9PSEU</name>
<organism evidence="2 3">
    <name type="scientific">Amycolatopsis carbonis</name>
    <dbReference type="NCBI Taxonomy" id="715471"/>
    <lineage>
        <taxon>Bacteria</taxon>
        <taxon>Bacillati</taxon>
        <taxon>Actinomycetota</taxon>
        <taxon>Actinomycetes</taxon>
        <taxon>Pseudonocardiales</taxon>
        <taxon>Pseudonocardiaceae</taxon>
        <taxon>Amycolatopsis</taxon>
    </lineage>
</organism>
<feature type="transmembrane region" description="Helical" evidence="1">
    <location>
        <begin position="316"/>
        <end position="336"/>
    </location>
</feature>
<keyword evidence="1" id="KW-0472">Membrane</keyword>
<feature type="transmembrane region" description="Helical" evidence="1">
    <location>
        <begin position="372"/>
        <end position="397"/>
    </location>
</feature>
<protein>
    <submittedName>
        <fullName evidence="2">Uncharacterized protein</fullName>
    </submittedName>
</protein>
<accession>A0A9Y2ICQ8</accession>
<keyword evidence="1" id="KW-1133">Transmembrane helix</keyword>
<evidence type="ECO:0000313" key="2">
    <source>
        <dbReference type="EMBL" id="WIX76861.1"/>
    </source>
</evidence>